<feature type="transmembrane region" description="Helical" evidence="1">
    <location>
        <begin position="6"/>
        <end position="24"/>
    </location>
</feature>
<gene>
    <name evidence="2" type="ORF">C7T94_07250</name>
</gene>
<evidence type="ECO:0000313" key="2">
    <source>
        <dbReference type="EMBL" id="PST84488.1"/>
    </source>
</evidence>
<keyword evidence="1" id="KW-0472">Membrane</keyword>
<name>A0A2T3HPV1_9SPHI</name>
<reference evidence="2 3" key="1">
    <citation type="submission" date="2018-03" db="EMBL/GenBank/DDBJ databases">
        <authorList>
            <person name="Keele B.F."/>
        </authorList>
    </citation>
    <scope>NUCLEOTIDE SEQUENCE [LARGE SCALE GENOMIC DNA]</scope>
    <source>
        <strain evidence="2 3">YL28-9</strain>
    </source>
</reference>
<evidence type="ECO:0000256" key="1">
    <source>
        <dbReference type="SAM" id="Phobius"/>
    </source>
</evidence>
<dbReference type="Gene3D" id="1.25.40.10">
    <property type="entry name" value="Tetratricopeptide repeat domain"/>
    <property type="match status" value="1"/>
</dbReference>
<protein>
    <recommendedName>
        <fullName evidence="4">Tetratricopeptide repeat protein</fullName>
    </recommendedName>
</protein>
<proteinExistence type="predicted"/>
<accession>A0A2T3HPV1</accession>
<dbReference type="AlphaFoldDB" id="A0A2T3HPV1"/>
<sequence length="185" mass="20573">MFNARARYALMAGFGLSVAVCLFYKQYELAAAAGFFMGFVFWSHIKQGSVLQASKFFKNGDHDKAAALLAETGNPDRLAPNRRGYYEFMLGNIALKKERFEAAETHFQIASRFPVGGKNDKAFVLIHLANLALRRKDRERTTAYVSRARELAVTERAKDIIEQIERQVQKLPPAAKAGGPAGADN</sequence>
<evidence type="ECO:0000313" key="3">
    <source>
        <dbReference type="Proteomes" id="UP000240912"/>
    </source>
</evidence>
<dbReference type="RefSeq" id="WP_107214584.1">
    <property type="nucleotide sequence ID" value="NZ_KZ686268.1"/>
</dbReference>
<evidence type="ECO:0008006" key="4">
    <source>
        <dbReference type="Google" id="ProtNLM"/>
    </source>
</evidence>
<organism evidence="2 3">
    <name type="scientific">Pedobacter yulinensis</name>
    <dbReference type="NCBI Taxonomy" id="2126353"/>
    <lineage>
        <taxon>Bacteria</taxon>
        <taxon>Pseudomonadati</taxon>
        <taxon>Bacteroidota</taxon>
        <taxon>Sphingobacteriia</taxon>
        <taxon>Sphingobacteriales</taxon>
        <taxon>Sphingobacteriaceae</taxon>
        <taxon>Pedobacter</taxon>
    </lineage>
</organism>
<keyword evidence="1" id="KW-0812">Transmembrane</keyword>
<comment type="caution">
    <text evidence="2">The sequence shown here is derived from an EMBL/GenBank/DDBJ whole genome shotgun (WGS) entry which is preliminary data.</text>
</comment>
<dbReference type="Proteomes" id="UP000240912">
    <property type="component" value="Unassembled WGS sequence"/>
</dbReference>
<dbReference type="OrthoDB" id="1432556at2"/>
<keyword evidence="3" id="KW-1185">Reference proteome</keyword>
<dbReference type="InterPro" id="IPR011990">
    <property type="entry name" value="TPR-like_helical_dom_sf"/>
</dbReference>
<dbReference type="EMBL" id="PYLS01000004">
    <property type="protein sequence ID" value="PST84488.1"/>
    <property type="molecule type" value="Genomic_DNA"/>
</dbReference>
<keyword evidence="1" id="KW-1133">Transmembrane helix</keyword>